<dbReference type="InterPro" id="IPR032691">
    <property type="entry name" value="Mon2/Sec7/BIG1-like_HUS"/>
</dbReference>
<dbReference type="InterPro" id="IPR032817">
    <property type="entry name" value="Mon2_C"/>
</dbReference>
<evidence type="ECO:0000259" key="5">
    <source>
        <dbReference type="Pfam" id="PF12783"/>
    </source>
</evidence>
<keyword evidence="1" id="KW-0813">Transport</keyword>
<evidence type="ECO:0000313" key="8">
    <source>
        <dbReference type="EMBL" id="KAF0766182.1"/>
    </source>
</evidence>
<evidence type="ECO:0000256" key="1">
    <source>
        <dbReference type="ARBA" id="ARBA00022448"/>
    </source>
</evidence>
<dbReference type="PANTHER" id="PTHR46007:SF8">
    <property type="entry name" value="C2H2-TYPE DOMAIN-CONTAINING PROTEIN"/>
    <property type="match status" value="1"/>
</dbReference>
<feature type="domain" description="Mon2 C-terminal" evidence="6">
    <location>
        <begin position="1145"/>
        <end position="1268"/>
    </location>
</feature>
<evidence type="ECO:0000259" key="4">
    <source>
        <dbReference type="Pfam" id="PF09324"/>
    </source>
</evidence>
<dbReference type="GO" id="GO:0003713">
    <property type="term" value="F:transcription coactivator activity"/>
    <property type="evidence" value="ECO:0007669"/>
    <property type="project" value="TreeGrafter"/>
</dbReference>
<feature type="region of interest" description="Disordered" evidence="3">
    <location>
        <begin position="1540"/>
        <end position="1581"/>
    </location>
</feature>
<feature type="compositionally biased region" description="Polar residues" evidence="3">
    <location>
        <begin position="1473"/>
        <end position="1484"/>
    </location>
</feature>
<evidence type="ECO:0000256" key="2">
    <source>
        <dbReference type="ARBA" id="ARBA00022927"/>
    </source>
</evidence>
<dbReference type="EMBL" id="VUJU01001248">
    <property type="protein sequence ID" value="KAF0766182.1"/>
    <property type="molecule type" value="Genomic_DNA"/>
</dbReference>
<feature type="domain" description="Mon2 C-terminal" evidence="6">
    <location>
        <begin position="2047"/>
        <end position="2204"/>
    </location>
</feature>
<dbReference type="SUPFAM" id="SSF48371">
    <property type="entry name" value="ARM repeat"/>
    <property type="match status" value="2"/>
</dbReference>
<organism evidence="8 9">
    <name type="scientific">Aphis craccivora</name>
    <name type="common">Cowpea aphid</name>
    <dbReference type="NCBI Taxonomy" id="307492"/>
    <lineage>
        <taxon>Eukaryota</taxon>
        <taxon>Metazoa</taxon>
        <taxon>Ecdysozoa</taxon>
        <taxon>Arthropoda</taxon>
        <taxon>Hexapoda</taxon>
        <taxon>Insecta</taxon>
        <taxon>Pterygota</taxon>
        <taxon>Neoptera</taxon>
        <taxon>Paraneoptera</taxon>
        <taxon>Hemiptera</taxon>
        <taxon>Sternorrhyncha</taxon>
        <taxon>Aphidomorpha</taxon>
        <taxon>Aphidoidea</taxon>
        <taxon>Aphididae</taxon>
        <taxon>Aphidini</taxon>
        <taxon>Aphis</taxon>
        <taxon>Aphis</taxon>
    </lineage>
</organism>
<feature type="compositionally biased region" description="Polar residues" evidence="3">
    <location>
        <begin position="653"/>
        <end position="671"/>
    </location>
</feature>
<keyword evidence="2" id="KW-0653">Protein transport</keyword>
<feature type="compositionally biased region" description="Basic and acidic residues" evidence="3">
    <location>
        <begin position="1487"/>
        <end position="1498"/>
    </location>
</feature>
<reference evidence="8 9" key="1">
    <citation type="submission" date="2019-08" db="EMBL/GenBank/DDBJ databases">
        <title>Whole genome of Aphis craccivora.</title>
        <authorList>
            <person name="Voronova N.V."/>
            <person name="Shulinski R.S."/>
            <person name="Bandarenka Y.V."/>
            <person name="Zhorov D.G."/>
            <person name="Warner D."/>
        </authorList>
    </citation>
    <scope>NUCLEOTIDE SEQUENCE [LARGE SCALE GENOMIC DNA]</scope>
    <source>
        <strain evidence="8">180601</strain>
        <tissue evidence="8">Whole Body</tissue>
    </source>
</reference>
<dbReference type="GO" id="GO:0016592">
    <property type="term" value="C:mediator complex"/>
    <property type="evidence" value="ECO:0007669"/>
    <property type="project" value="TreeGrafter"/>
</dbReference>
<evidence type="ECO:0000313" key="9">
    <source>
        <dbReference type="Proteomes" id="UP000478052"/>
    </source>
</evidence>
<comment type="caution">
    <text evidence="8">The sequence shown here is derived from an EMBL/GenBank/DDBJ whole genome shotgun (WGS) entry which is preliminary data.</text>
</comment>
<dbReference type="Proteomes" id="UP000478052">
    <property type="component" value="Unassembled WGS sequence"/>
</dbReference>
<feature type="region of interest" description="Disordered" evidence="3">
    <location>
        <begin position="897"/>
        <end position="917"/>
    </location>
</feature>
<feature type="compositionally biased region" description="Polar residues" evidence="3">
    <location>
        <begin position="901"/>
        <end position="917"/>
    </location>
</feature>
<dbReference type="Pfam" id="PF12783">
    <property type="entry name" value="Sec7-like_HUS"/>
    <property type="match status" value="2"/>
</dbReference>
<dbReference type="Pfam" id="PF16206">
    <property type="entry name" value="Mon2_C"/>
    <property type="match status" value="5"/>
</dbReference>
<dbReference type="GO" id="GO:0015031">
    <property type="term" value="P:protein transport"/>
    <property type="evidence" value="ECO:0007669"/>
    <property type="project" value="UniProtKB-KW"/>
</dbReference>
<dbReference type="Pfam" id="PF16213">
    <property type="entry name" value="DCB"/>
    <property type="match status" value="1"/>
</dbReference>
<dbReference type="OrthoDB" id="294853at2759"/>
<feature type="domain" description="Mon2 C-terminal" evidence="6">
    <location>
        <begin position="1728"/>
        <end position="1838"/>
    </location>
</feature>
<dbReference type="GO" id="GO:0045944">
    <property type="term" value="P:positive regulation of transcription by RNA polymerase II"/>
    <property type="evidence" value="ECO:0007669"/>
    <property type="project" value="TreeGrafter"/>
</dbReference>
<gene>
    <name evidence="8" type="ORF">FWK35_00004503</name>
</gene>
<protein>
    <submittedName>
        <fullName evidence="8">Protein MON2 isoform X1</fullName>
    </submittedName>
</protein>
<feature type="region of interest" description="Disordered" evidence="3">
    <location>
        <begin position="220"/>
        <end position="269"/>
    </location>
</feature>
<feature type="compositionally biased region" description="Low complexity" evidence="3">
    <location>
        <begin position="1554"/>
        <end position="1563"/>
    </location>
</feature>
<dbReference type="InterPro" id="IPR032629">
    <property type="entry name" value="DCB_dom"/>
</dbReference>
<feature type="region of interest" description="Disordered" evidence="3">
    <location>
        <begin position="1473"/>
        <end position="1498"/>
    </location>
</feature>
<feature type="domain" description="Mon2/Sec7/BIG1-like HDS" evidence="4">
    <location>
        <begin position="1062"/>
        <end position="1141"/>
    </location>
</feature>
<dbReference type="InterPro" id="IPR016024">
    <property type="entry name" value="ARM-type_fold"/>
</dbReference>
<dbReference type="InterPro" id="IPR051647">
    <property type="entry name" value="Mediator_comp_sub12"/>
</dbReference>
<sequence>MAHRRPAGGTFSPSSSVTDNENAIRLLESLQNDFKSLSMETKKKYPQIKEASEEAIVKLRNSAAVATDHLQQQQQSHHHHHQIYYVVNQILYPVVQGCETKEPKIVKMCLGTIQKLITHRAVDQKGARYITDTLWMLMESGTEHVKVLQSVTLLLTTDCVVRGETLARNLVLCFRLHYTKDSQAVINTAGATVRQLVALVFERVMHEDEQLEQQLKDCNEDDNENNAQQQKNGIESSTPPQDHKHQQSNRTQPLPQLHHHHHQYNGSNVSGNDTIAAVSSLGPCAADAYHMFQDLVRLVNADHPNWLVGMKDMTKTFGLELLESVLSDFQPVFFKHVEFRFLLKERVCALVIKLFSPNIKHHSGNNSARRNTITNTGTSATSVSGNNNSSVMMMGVTGGAGSPTSNHRGDDRPHYAITVRLLRLVSILVRKYHKLLVTECEIFLSLIVKFLDADKPAWQRSVALEVLHRLVVEPGLLAAFCACYDLKLHSTKIFRDIIDSLAGYVQSLFNPAMVVSGGSSMNNAAMMAATANAALQGQSPTVLAGMPVGPGVSPQPGFFSRNGVWLPVVIQLPTGQAKSIYLEMNDKHDEPPQVADGYGVSVAYACLVDAVRAIQIEVRPDIHQSVVFSPSTTTVSSNVEDNGRGHQQHTDGLIQNNTPEDNNGNDEQNKTTGVKISPLHEQIINSSWHGLLTTFCPLIESCTDEGITENMLKAMQAYIGLCGLLDMRGPRDAFITAVCRACLPPHYNLTVFSGAVNTCCVGQSSMSSSSSTVQYSTSATMYDDHHHQQYNSATGGGYGPESADYKQQQQVIVAVGTPLATPSSVLQTMSSSPSSTSLQNHGPVMLTAKNLQCMRALLVLAHCHGSILGSSWHLVLTTLQHLVWILGLKPSTGGSLKAGNSAATSVPNRHSSVTNSATTADGTVVGSLSSSTSSVSTTSSSNVAVITTAVMAADLPVLSTMLSRLFESSRYLDDVALHHLIDALCKLSHEAMELAYCNREPSLFAVAKLLETGLVNLSRIDILWRPVTNHLLDVCQHPHIRMREWGVEAITYLVKAALQYKYQPPLKDNQKLQILLLSPLSQLSLNMNGDVRQRQLECVLQVLHGSGQTLSHGWPLVLNIVGAVSDRHGENLIRIAFQCLELVLTDFLPLMPCKCLPLCLETTAKFGMQTRDLNISLTALGLMWNVADYFKDNKDKLLCNNSGGDHNMKRGASGEALTDGNTLDATMSGITLNDPQELVYPDFPGVTTLAEMSEFDKLWMCLFTKLGAYTNIHLSLLSLVKNCIKISSQKYYFCHSNVFSGELCIDPRPAVRKSAGQTLLSTISAHANLLTPSSWNAVLWQVLFPLMNKVQMLCESASDSTCNTVAASDGTSGNSGGGSGGSGSAGSGTILIHHSRNTDQKQWAETQVSTLYGLARVFNAEKYSMTMGGDFVKAWTLLLEYMEKAALNRNVEVSLAGLRSLHELLMVYSNSNNVGDGTNMTPNDKNAAPEDRLSREEDWQSKNGIAGSASPAVAPSSLVENEIWTCTWTVWMRIATAATETTVVESPTNPPPTTTSSGSSAAGSEDRRRREYQQPQQQHHQSLQHKQKFLTALLQIFPLIFTRIKTRFTDQDLKDLFRVLDAAAAVDGSAAVVLSDHHHQYYHHQQQQQNYYGGSYSQQQLTRLQDEILQCLETLERETLIFDDEEFSGVVPSSSIAADNTPVRNDGGDLDKKNSMASIEQQRQRSQLVQRFLCPLFDQLLKFCRFVCPPLPPSVSNTGVERQQLTNGSAAVDHFHHHNKFAAAVAIDSNYVAFGEKAVLMIVDLYGMTAAEPCVVKGEILRRIIEVFSVPLAGRYSSYPTPAPSFHYHMDVTPLSSGNTQQQQQQHIQQQQQQHLMLVRRRQQQQQNTWKLLVVGLMNVLSVGVPLARDSAGDDYISIWSPLGSVLEDILFPKNLPPASTMLKSNKMVDDNDENDSVIIDCQLVEFLKDEILSQSTNVPREFIMRVVVLLNRGSVLSTTTASTLPNYPYGSGGYDTMMMVDCRDGGVSSGVVTGPGVGGFSPPSLLREQFAKVCFETLLQFSLVDGLSSSSPPPTETAASTENSGGNESYADAELITGKLAVTALLHRFQEVVEKFCHDQSLTGKCPLPRYRMSEISFVLKAIATLIVSLKKTPDKVSKAVWDQLIRLYPCLVRCVPHTQQCCSSPQVTDSLTEALLQYGDLLLKAPPSTATDAQ</sequence>
<keyword evidence="9" id="KW-1185">Reference proteome</keyword>
<dbReference type="PANTHER" id="PTHR46007">
    <property type="entry name" value="MEDIATOR OF RNA POLYMERASE II TRANSCRIPTION SUBUNIT 12"/>
    <property type="match status" value="1"/>
</dbReference>
<dbReference type="Pfam" id="PF09324">
    <property type="entry name" value="Sec7-like_HDS"/>
    <property type="match status" value="1"/>
</dbReference>
<feature type="domain" description="Mon2/Sec7/BIG1-like dimerisation and cyclophilin-binding" evidence="7">
    <location>
        <begin position="22"/>
        <end position="208"/>
    </location>
</feature>
<feature type="domain" description="Mon2 C-terminal" evidence="6">
    <location>
        <begin position="1300"/>
        <end position="1692"/>
    </location>
</feature>
<accession>A0A6G0Z611</accession>
<feature type="domain" description="Mon2/Sec7/BIG1-like HUS" evidence="5">
    <location>
        <begin position="412"/>
        <end position="493"/>
    </location>
</feature>
<feature type="region of interest" description="Disordered" evidence="3">
    <location>
        <begin position="633"/>
        <end position="671"/>
    </location>
</feature>
<name>A0A6G0Z611_APHCR</name>
<evidence type="ECO:0000259" key="7">
    <source>
        <dbReference type="Pfam" id="PF16213"/>
    </source>
</evidence>
<feature type="domain" description="Mon2/Sec7/BIG1-like HUS" evidence="5">
    <location>
        <begin position="285"/>
        <end position="356"/>
    </location>
</feature>
<feature type="domain" description="Mon2 C-terminal" evidence="6">
    <location>
        <begin position="1881"/>
        <end position="2002"/>
    </location>
</feature>
<dbReference type="InterPro" id="IPR015403">
    <property type="entry name" value="Mon2/Sec7/BIG1-like_HDS"/>
</dbReference>
<feature type="compositionally biased region" description="Polar residues" evidence="3">
    <location>
        <begin position="227"/>
        <end position="240"/>
    </location>
</feature>
<evidence type="ECO:0000259" key="6">
    <source>
        <dbReference type="Pfam" id="PF16206"/>
    </source>
</evidence>
<evidence type="ECO:0000256" key="3">
    <source>
        <dbReference type="SAM" id="MobiDB-lite"/>
    </source>
</evidence>
<proteinExistence type="predicted"/>
<feature type="region of interest" description="Disordered" evidence="3">
    <location>
        <begin position="2068"/>
        <end position="2088"/>
    </location>
</feature>